<proteinExistence type="predicted"/>
<keyword evidence="3" id="KW-1185">Reference proteome</keyword>
<dbReference type="AlphaFoldDB" id="T1H1A4"/>
<reference evidence="3" key="1">
    <citation type="submission" date="2013-02" db="EMBL/GenBank/DDBJ databases">
        <authorList>
            <person name="Hughes D."/>
        </authorList>
    </citation>
    <scope>NUCLEOTIDE SEQUENCE</scope>
    <source>
        <strain>Durham</strain>
        <strain evidence="3">NC isolate 2 -- Noor lab</strain>
    </source>
</reference>
<dbReference type="Proteomes" id="UP000015102">
    <property type="component" value="Unassembled WGS sequence"/>
</dbReference>
<sequence length="67" mass="7907">MELRAAISIYVILQFKTNVIRNRRTRNGQRVKCSNLEHQDHVETRSHKRPKESTEKYGVDITALQEI</sequence>
<dbReference type="HOGENOM" id="CLU_2815348_0_0_1"/>
<feature type="region of interest" description="Disordered" evidence="1">
    <location>
        <begin position="37"/>
        <end position="56"/>
    </location>
</feature>
<name>T1H1A4_MEGSC</name>
<evidence type="ECO:0000256" key="1">
    <source>
        <dbReference type="SAM" id="MobiDB-lite"/>
    </source>
</evidence>
<evidence type="ECO:0000313" key="3">
    <source>
        <dbReference type="Proteomes" id="UP000015102"/>
    </source>
</evidence>
<reference evidence="2" key="2">
    <citation type="submission" date="2015-06" db="UniProtKB">
        <authorList>
            <consortium name="EnsemblMetazoa"/>
        </authorList>
    </citation>
    <scope>IDENTIFICATION</scope>
</reference>
<dbReference type="EMBL" id="CAQQ02386930">
    <property type="status" value="NOT_ANNOTATED_CDS"/>
    <property type="molecule type" value="Genomic_DNA"/>
</dbReference>
<dbReference type="EMBL" id="CAQQ02386929">
    <property type="status" value="NOT_ANNOTATED_CDS"/>
    <property type="molecule type" value="Genomic_DNA"/>
</dbReference>
<dbReference type="EnsemblMetazoa" id="MESCA009961-RA">
    <property type="protein sequence ID" value="MESCA009961-PA"/>
    <property type="gene ID" value="MESCA009961"/>
</dbReference>
<organism evidence="2 3">
    <name type="scientific">Megaselia scalaris</name>
    <name type="common">Humpbacked fly</name>
    <name type="synonym">Phora scalaris</name>
    <dbReference type="NCBI Taxonomy" id="36166"/>
    <lineage>
        <taxon>Eukaryota</taxon>
        <taxon>Metazoa</taxon>
        <taxon>Ecdysozoa</taxon>
        <taxon>Arthropoda</taxon>
        <taxon>Hexapoda</taxon>
        <taxon>Insecta</taxon>
        <taxon>Pterygota</taxon>
        <taxon>Neoptera</taxon>
        <taxon>Endopterygota</taxon>
        <taxon>Diptera</taxon>
        <taxon>Brachycera</taxon>
        <taxon>Muscomorpha</taxon>
        <taxon>Platypezoidea</taxon>
        <taxon>Phoridae</taxon>
        <taxon>Megaseliini</taxon>
        <taxon>Megaselia</taxon>
    </lineage>
</organism>
<evidence type="ECO:0000313" key="2">
    <source>
        <dbReference type="EnsemblMetazoa" id="MESCA009961-PA"/>
    </source>
</evidence>
<accession>T1H1A4</accession>
<protein>
    <submittedName>
        <fullName evidence="2">Uncharacterized protein</fullName>
    </submittedName>
</protein>